<dbReference type="AlphaFoldDB" id="A0A426TTU7"/>
<dbReference type="PANTHER" id="PTHR43861:SF1">
    <property type="entry name" value="TRANS-ACONITATE 2-METHYLTRANSFERASE"/>
    <property type="match status" value="1"/>
</dbReference>
<feature type="domain" description="Methyltransferase" evidence="3">
    <location>
        <begin position="37"/>
        <end position="93"/>
    </location>
</feature>
<evidence type="ECO:0000259" key="3">
    <source>
        <dbReference type="Pfam" id="PF13649"/>
    </source>
</evidence>
<evidence type="ECO:0000313" key="4">
    <source>
        <dbReference type="EMBL" id="RRR68113.1"/>
    </source>
</evidence>
<evidence type="ECO:0000256" key="1">
    <source>
        <dbReference type="ARBA" id="ARBA00022603"/>
    </source>
</evidence>
<dbReference type="PANTHER" id="PTHR43861">
    <property type="entry name" value="TRANS-ACONITATE 2-METHYLTRANSFERASE-RELATED"/>
    <property type="match status" value="1"/>
</dbReference>
<proteinExistence type="predicted"/>
<accession>A0A426TTU7</accession>
<dbReference type="Proteomes" id="UP000280307">
    <property type="component" value="Unassembled WGS sequence"/>
</dbReference>
<dbReference type="GO" id="GO:0008168">
    <property type="term" value="F:methyltransferase activity"/>
    <property type="evidence" value="ECO:0007669"/>
    <property type="project" value="UniProtKB-KW"/>
</dbReference>
<dbReference type="InterPro" id="IPR029063">
    <property type="entry name" value="SAM-dependent_MTases_sf"/>
</dbReference>
<reference evidence="4 5" key="1">
    <citation type="submission" date="2018-12" db="EMBL/GenBank/DDBJ databases">
        <title>Genome Sequence of Candidatus Viridilinea halotolerans isolated from saline sulfide-rich spring.</title>
        <authorList>
            <person name="Grouzdev D.S."/>
            <person name="Burganskaya E.I."/>
            <person name="Krutkina M.S."/>
            <person name="Sukhacheva M.V."/>
            <person name="Gorlenko V.M."/>
        </authorList>
    </citation>
    <scope>NUCLEOTIDE SEQUENCE [LARGE SCALE GENOMIC DNA]</scope>
    <source>
        <strain evidence="4">Chok-6</strain>
    </source>
</reference>
<evidence type="ECO:0000256" key="2">
    <source>
        <dbReference type="ARBA" id="ARBA00022679"/>
    </source>
</evidence>
<evidence type="ECO:0000313" key="5">
    <source>
        <dbReference type="Proteomes" id="UP000280307"/>
    </source>
</evidence>
<dbReference type="SUPFAM" id="SSF53335">
    <property type="entry name" value="S-adenosyl-L-methionine-dependent methyltransferases"/>
    <property type="match status" value="1"/>
</dbReference>
<protein>
    <submittedName>
        <fullName evidence="4">Class I SAM-dependent methyltransferase</fullName>
    </submittedName>
</protein>
<sequence length="104" mass="10786">MIYTNYAPIYDAIGQGAFAEQLVEHILAALPAPPRRVLDLACGTGAASLAFARTGAAVMGIDRSSAMLDIAIARARTAGLAIHFVQADLGQLAVLFSANDVEDA</sequence>
<dbReference type="InterPro" id="IPR041698">
    <property type="entry name" value="Methyltransf_25"/>
</dbReference>
<name>A0A426TTU7_9CHLR</name>
<dbReference type="Pfam" id="PF13649">
    <property type="entry name" value="Methyltransf_25"/>
    <property type="match status" value="1"/>
</dbReference>
<comment type="caution">
    <text evidence="4">The sequence shown here is derived from an EMBL/GenBank/DDBJ whole genome shotgun (WGS) entry which is preliminary data.</text>
</comment>
<keyword evidence="2 4" id="KW-0808">Transferase</keyword>
<keyword evidence="1 4" id="KW-0489">Methyltransferase</keyword>
<dbReference type="Gene3D" id="3.40.50.150">
    <property type="entry name" value="Vaccinia Virus protein VP39"/>
    <property type="match status" value="1"/>
</dbReference>
<dbReference type="GO" id="GO:0032259">
    <property type="term" value="P:methylation"/>
    <property type="evidence" value="ECO:0007669"/>
    <property type="project" value="UniProtKB-KW"/>
</dbReference>
<gene>
    <name evidence="4" type="ORF">EI684_17940</name>
</gene>
<dbReference type="EMBL" id="RSAS01000742">
    <property type="protein sequence ID" value="RRR68113.1"/>
    <property type="molecule type" value="Genomic_DNA"/>
</dbReference>
<organism evidence="4 5">
    <name type="scientific">Candidatus Viridilinea halotolerans</name>
    <dbReference type="NCBI Taxonomy" id="2491704"/>
    <lineage>
        <taxon>Bacteria</taxon>
        <taxon>Bacillati</taxon>
        <taxon>Chloroflexota</taxon>
        <taxon>Chloroflexia</taxon>
        <taxon>Chloroflexales</taxon>
        <taxon>Chloroflexineae</taxon>
        <taxon>Oscillochloridaceae</taxon>
        <taxon>Candidatus Viridilinea</taxon>
    </lineage>
</organism>
<dbReference type="CDD" id="cd02440">
    <property type="entry name" value="AdoMet_MTases"/>
    <property type="match status" value="1"/>
</dbReference>
<feature type="non-terminal residue" evidence="4">
    <location>
        <position position="104"/>
    </location>
</feature>